<evidence type="ECO:0000313" key="2">
    <source>
        <dbReference type="EMBL" id="CAF3367561.1"/>
    </source>
</evidence>
<gene>
    <name evidence="2" type="ORF">FME351_LOCUS6018</name>
    <name evidence="3" type="ORF">GRG538_LOCUS28747</name>
    <name evidence="5" type="ORF">QYT958_LOCUS30828</name>
    <name evidence="4" type="ORF">TSG867_LOCUS30524</name>
</gene>
<dbReference type="EMBL" id="CAJOBQ010004923">
    <property type="protein sequence ID" value="CAF4646666.1"/>
    <property type="molecule type" value="Genomic_DNA"/>
</dbReference>
<evidence type="ECO:0000313" key="3">
    <source>
        <dbReference type="EMBL" id="CAF3707168.1"/>
    </source>
</evidence>
<accession>A0A818VD04</accession>
<dbReference type="Proteomes" id="UP000663872">
    <property type="component" value="Unassembled WGS sequence"/>
</dbReference>
<proteinExistence type="predicted"/>
<feature type="compositionally biased region" description="Basic and acidic residues" evidence="1">
    <location>
        <begin position="1"/>
        <end position="15"/>
    </location>
</feature>
<dbReference type="Proteomes" id="UP000663862">
    <property type="component" value="Unassembled WGS sequence"/>
</dbReference>
<organism evidence="3 6">
    <name type="scientific">Rotaria socialis</name>
    <dbReference type="NCBI Taxonomy" id="392032"/>
    <lineage>
        <taxon>Eukaryota</taxon>
        <taxon>Metazoa</taxon>
        <taxon>Spiralia</taxon>
        <taxon>Gnathifera</taxon>
        <taxon>Rotifera</taxon>
        <taxon>Eurotatoria</taxon>
        <taxon>Bdelloidea</taxon>
        <taxon>Philodinida</taxon>
        <taxon>Philodinidae</taxon>
        <taxon>Rotaria</taxon>
    </lineage>
</organism>
<dbReference type="EMBL" id="CAJOBR010011243">
    <property type="protein sequence ID" value="CAF4902390.1"/>
    <property type="molecule type" value="Genomic_DNA"/>
</dbReference>
<evidence type="ECO:0000313" key="5">
    <source>
        <dbReference type="EMBL" id="CAF4902390.1"/>
    </source>
</evidence>
<evidence type="ECO:0000256" key="1">
    <source>
        <dbReference type="SAM" id="MobiDB-lite"/>
    </source>
</evidence>
<dbReference type="EMBL" id="CAJNYU010000504">
    <property type="protein sequence ID" value="CAF3367561.1"/>
    <property type="molecule type" value="Genomic_DNA"/>
</dbReference>
<feature type="region of interest" description="Disordered" evidence="1">
    <location>
        <begin position="1"/>
        <end position="45"/>
    </location>
</feature>
<protein>
    <submittedName>
        <fullName evidence="3">Uncharacterized protein</fullName>
    </submittedName>
</protein>
<dbReference type="Proteomes" id="UP000663869">
    <property type="component" value="Unassembled WGS sequence"/>
</dbReference>
<feature type="compositionally biased region" description="Polar residues" evidence="1">
    <location>
        <begin position="16"/>
        <end position="29"/>
    </location>
</feature>
<reference evidence="3" key="1">
    <citation type="submission" date="2021-02" db="EMBL/GenBank/DDBJ databases">
        <authorList>
            <person name="Nowell W R."/>
        </authorList>
    </citation>
    <scope>NUCLEOTIDE SEQUENCE</scope>
</reference>
<comment type="caution">
    <text evidence="3">The sequence shown here is derived from an EMBL/GenBank/DDBJ whole genome shotgun (WGS) entry which is preliminary data.</text>
</comment>
<name>A0A818VD04_9BILA</name>
<dbReference type="Proteomes" id="UP000663848">
    <property type="component" value="Unassembled WGS sequence"/>
</dbReference>
<sequence length="328" mass="38096">MIMPKKYEQQEEKQIETQSSNDDSNNQPTKMAPMTTDNDDENYPSVKRLKRIVASNADRSEEKTDDIISDEELNDHYLEAELLLILHISKFKVEKLTKIQEIIKHVLPIQKTEQELILNELGLNLNIIDELKTIVLTNQIIRIIETIYFTLTKKQIDKNDLKKIIKDIDIEFVRVRRAFPLRGFSGRKKIYVNADHFLLQYKYDNPSPPLELLQLDLLTLLFHESMHTISRDIENNYNLSKPIDYTDANAKESGACIETYIFSCSPNWVEIYKNNIISVREINSILNAFKADQRVSLLIPQGLNCFVRNVSTMALDITSIDFGKSWEV</sequence>
<dbReference type="AlphaFoldDB" id="A0A818VD04"/>
<evidence type="ECO:0000313" key="6">
    <source>
        <dbReference type="Proteomes" id="UP000663872"/>
    </source>
</evidence>
<evidence type="ECO:0000313" key="4">
    <source>
        <dbReference type="EMBL" id="CAF4646666.1"/>
    </source>
</evidence>
<dbReference type="EMBL" id="CAJNYT010005006">
    <property type="protein sequence ID" value="CAF3707168.1"/>
    <property type="molecule type" value="Genomic_DNA"/>
</dbReference>